<reference evidence="8" key="1">
    <citation type="submission" date="2020-10" db="EMBL/GenBank/DDBJ databases">
        <authorList>
            <person name="Abbas A."/>
            <person name="Razzaq R."/>
            <person name="Waqas M."/>
            <person name="Abbas N."/>
            <person name="Nielsen T.K."/>
            <person name="Hansen L.H."/>
            <person name="Hussain S."/>
            <person name="Shahid M."/>
        </authorList>
    </citation>
    <scope>NUCLEOTIDE SEQUENCE</scope>
    <source>
        <strain evidence="8">S14</strain>
    </source>
</reference>
<gene>
    <name evidence="8" type="ORF">IHQ68_01605</name>
</gene>
<dbReference type="Pfam" id="PF03453">
    <property type="entry name" value="MoeA_N"/>
    <property type="match status" value="1"/>
</dbReference>
<dbReference type="SUPFAM" id="SSF63867">
    <property type="entry name" value="MoeA C-terminal domain-like"/>
    <property type="match status" value="1"/>
</dbReference>
<dbReference type="InterPro" id="IPR038987">
    <property type="entry name" value="MoeA-like"/>
</dbReference>
<name>A0ABU1DB38_9HYPH</name>
<comment type="pathway">
    <text evidence="2 6">Cofactor biosynthesis; molybdopterin biosynthesis.</text>
</comment>
<dbReference type="Proteomes" id="UP001181622">
    <property type="component" value="Unassembled WGS sequence"/>
</dbReference>
<dbReference type="InterPro" id="IPR005110">
    <property type="entry name" value="MoeA_linker/N"/>
</dbReference>
<dbReference type="EC" id="2.10.1.1" evidence="6"/>
<keyword evidence="6" id="KW-0460">Magnesium</keyword>
<dbReference type="Pfam" id="PF03454">
    <property type="entry name" value="MoeA_C"/>
    <property type="match status" value="1"/>
</dbReference>
<evidence type="ECO:0000256" key="3">
    <source>
        <dbReference type="ARBA" id="ARBA00010763"/>
    </source>
</evidence>
<dbReference type="InterPro" id="IPR005111">
    <property type="entry name" value="MoeA_C_domain_IV"/>
</dbReference>
<dbReference type="RefSeq" id="WP_309388365.1">
    <property type="nucleotide sequence ID" value="NZ_JADBEO010000002.1"/>
</dbReference>
<keyword evidence="6" id="KW-0500">Molybdenum</keyword>
<dbReference type="EMBL" id="JADBEO010000002">
    <property type="protein sequence ID" value="MDR4305317.1"/>
    <property type="molecule type" value="Genomic_DNA"/>
</dbReference>
<evidence type="ECO:0000256" key="2">
    <source>
        <dbReference type="ARBA" id="ARBA00005046"/>
    </source>
</evidence>
<dbReference type="Gene3D" id="2.170.190.11">
    <property type="entry name" value="Molybdopterin biosynthesis moea protein, domain 3"/>
    <property type="match status" value="1"/>
</dbReference>
<keyword evidence="4 6" id="KW-0501">Molybdenum cofactor biosynthesis</keyword>
<evidence type="ECO:0000313" key="9">
    <source>
        <dbReference type="Proteomes" id="UP001181622"/>
    </source>
</evidence>
<keyword evidence="6" id="KW-0808">Transferase</keyword>
<evidence type="ECO:0000259" key="7">
    <source>
        <dbReference type="SMART" id="SM00852"/>
    </source>
</evidence>
<comment type="caution">
    <text evidence="8">The sequence shown here is derived from an EMBL/GenBank/DDBJ whole genome shotgun (WGS) entry which is preliminary data.</text>
</comment>
<protein>
    <recommendedName>
        <fullName evidence="6">Molybdopterin molybdenumtransferase</fullName>
        <ecNumber evidence="6">2.10.1.1</ecNumber>
    </recommendedName>
</protein>
<proteinExistence type="inferred from homology"/>
<dbReference type="NCBIfam" id="TIGR00177">
    <property type="entry name" value="molyb_syn"/>
    <property type="match status" value="1"/>
</dbReference>
<dbReference type="SUPFAM" id="SSF63882">
    <property type="entry name" value="MoeA N-terminal region -like"/>
    <property type="match status" value="1"/>
</dbReference>
<comment type="catalytic activity">
    <reaction evidence="5">
        <text>adenylyl-molybdopterin + molybdate = Mo-molybdopterin + AMP + H(+)</text>
        <dbReference type="Rhea" id="RHEA:35047"/>
        <dbReference type="ChEBI" id="CHEBI:15378"/>
        <dbReference type="ChEBI" id="CHEBI:36264"/>
        <dbReference type="ChEBI" id="CHEBI:62727"/>
        <dbReference type="ChEBI" id="CHEBI:71302"/>
        <dbReference type="ChEBI" id="CHEBI:456215"/>
        <dbReference type="EC" id="2.10.1.1"/>
    </reaction>
</comment>
<dbReference type="Gene3D" id="3.40.980.10">
    <property type="entry name" value="MoaB/Mog-like domain"/>
    <property type="match status" value="1"/>
</dbReference>
<evidence type="ECO:0000256" key="6">
    <source>
        <dbReference type="RuleBase" id="RU365090"/>
    </source>
</evidence>
<keyword evidence="9" id="KW-1185">Reference proteome</keyword>
<feature type="domain" description="MoaB/Mog" evidence="7">
    <location>
        <begin position="186"/>
        <end position="324"/>
    </location>
</feature>
<keyword evidence="6" id="KW-0479">Metal-binding</keyword>
<dbReference type="PANTHER" id="PTHR10192">
    <property type="entry name" value="MOLYBDOPTERIN BIOSYNTHESIS PROTEIN"/>
    <property type="match status" value="1"/>
</dbReference>
<dbReference type="InterPro" id="IPR036135">
    <property type="entry name" value="MoeA_linker/N_sf"/>
</dbReference>
<accession>A0ABU1DB38</accession>
<dbReference type="Gene3D" id="3.90.105.10">
    <property type="entry name" value="Molybdopterin biosynthesis moea protein, domain 2"/>
    <property type="match status" value="1"/>
</dbReference>
<dbReference type="InterPro" id="IPR036688">
    <property type="entry name" value="MoeA_C_domain_IV_sf"/>
</dbReference>
<sequence length="416" mass="42072">MTAAAREDICAAPGLLTVEAAQARAADIVKRPVEAETVALAFLSGRVSAADVASPTPLPPFDHSAMDGYALGSLDPEHRVLARLAAGAAGTRVALKPGEAARVMTGAPLPPGTVAVAMQERVRRTDDRIVLGSAPEAGANIRRQGEDVGVGDVIVPAGVRLDARHVAILAAAGVTEAPVRRRVVVGLMSTGDELVRPGRPIGPGLIHDANRPMLAALLAQPAIELVDLGVAPDDRDAMTRLVADAAGRCDMLVTSGATSVGEEDHLAAAVLAAGGSLELAQVAMKPGKPVVAGRAGRAILIGLPGNPFAALVAWLLVGRVGLERLAGMAPRPLAPLAAVAAFSQRGPGGRTEFAPARVVGSDAGGLPRIEKLGRGGSARLAPLIPADGLAVIPAGGAEIRPGDRIGFLPFEAAAEL</sequence>
<dbReference type="CDD" id="cd00887">
    <property type="entry name" value="MoeA"/>
    <property type="match status" value="1"/>
</dbReference>
<dbReference type="PANTHER" id="PTHR10192:SF5">
    <property type="entry name" value="GEPHYRIN"/>
    <property type="match status" value="1"/>
</dbReference>
<evidence type="ECO:0000313" key="8">
    <source>
        <dbReference type="EMBL" id="MDR4305317.1"/>
    </source>
</evidence>
<evidence type="ECO:0000256" key="1">
    <source>
        <dbReference type="ARBA" id="ARBA00002901"/>
    </source>
</evidence>
<evidence type="ECO:0000256" key="5">
    <source>
        <dbReference type="ARBA" id="ARBA00047317"/>
    </source>
</evidence>
<dbReference type="SMART" id="SM00852">
    <property type="entry name" value="MoCF_biosynth"/>
    <property type="match status" value="1"/>
</dbReference>
<dbReference type="InterPro" id="IPR036425">
    <property type="entry name" value="MoaB/Mog-like_dom_sf"/>
</dbReference>
<comment type="cofactor">
    <cofactor evidence="6">
        <name>Mg(2+)</name>
        <dbReference type="ChEBI" id="CHEBI:18420"/>
    </cofactor>
</comment>
<dbReference type="Pfam" id="PF00994">
    <property type="entry name" value="MoCF_biosynth"/>
    <property type="match status" value="1"/>
</dbReference>
<dbReference type="Gene3D" id="2.40.340.10">
    <property type="entry name" value="MoeA, C-terminal, domain IV"/>
    <property type="match status" value="1"/>
</dbReference>
<dbReference type="InterPro" id="IPR001453">
    <property type="entry name" value="MoaB/Mog_dom"/>
</dbReference>
<evidence type="ECO:0000256" key="4">
    <source>
        <dbReference type="ARBA" id="ARBA00023150"/>
    </source>
</evidence>
<comment type="function">
    <text evidence="1 6">Catalyzes the insertion of molybdate into adenylated molybdopterin with the concomitant release of AMP.</text>
</comment>
<organism evidence="8 9">
    <name type="scientific">Chelatococcus sambhunathii</name>
    <dbReference type="NCBI Taxonomy" id="363953"/>
    <lineage>
        <taxon>Bacteria</taxon>
        <taxon>Pseudomonadati</taxon>
        <taxon>Pseudomonadota</taxon>
        <taxon>Alphaproteobacteria</taxon>
        <taxon>Hyphomicrobiales</taxon>
        <taxon>Chelatococcaceae</taxon>
        <taxon>Chelatococcus</taxon>
    </lineage>
</organism>
<comment type="similarity">
    <text evidence="3 6">Belongs to the MoeA family.</text>
</comment>
<dbReference type="SUPFAM" id="SSF53218">
    <property type="entry name" value="Molybdenum cofactor biosynthesis proteins"/>
    <property type="match status" value="1"/>
</dbReference>